<evidence type="ECO:0000313" key="18">
    <source>
        <dbReference type="Proteomes" id="UP001206890"/>
    </source>
</evidence>
<evidence type="ECO:0000256" key="9">
    <source>
        <dbReference type="ARBA" id="ARBA00023002"/>
    </source>
</evidence>
<keyword evidence="7" id="KW-0274">FAD</keyword>
<dbReference type="RefSeq" id="WP_083324234.1">
    <property type="nucleotide sequence ID" value="NZ_JALXRO010000024.1"/>
</dbReference>
<feature type="region of interest" description="Disordered" evidence="16">
    <location>
        <begin position="440"/>
        <end position="466"/>
    </location>
</feature>
<evidence type="ECO:0000256" key="12">
    <source>
        <dbReference type="ARBA" id="ARBA00031158"/>
    </source>
</evidence>
<evidence type="ECO:0000256" key="10">
    <source>
        <dbReference type="ARBA" id="ARBA00023033"/>
    </source>
</evidence>
<accession>A0AAW5QAB0</accession>
<sequence>MSTNTTDRIHDMLGVGIGPFNLGLACLAEPLGLDAVFLDARDGFAWHHGLMFDDATIQVPFLADLVTLADPTSPYSFLNYLKEIGRLYPFYIREDFQPLRAEYDAYCHWASERVGGLRWGREVVDVRREERGDDDEAPVYRVTAITSEGTETYRARHLVLGIGTTPWAPIDRGPLDGDGAVALHASEYLHRRDELLSLGSVTVVGSGQSAAEIYHDLLSSAGADGPRIDWVTRSPRFFPMEYTKLTLEMTSPEYIDHFHALPADRRDRMLREQRSLYKGINAELVNGVHDLLYRRSVHGLPSGLLAAATTLDGAAREVRGADSPGALRLDLSCADTGRPWTHHTDGLVLATGYSPTPPRFLDGIADEIDRDERGRYRVARDHTVDRAHSTIHVQNAEEHTHGLTAPDLGMGAMRNSIILRSICGREVYPVETSIAFQQFGAPAGGADPTQPAPAHDSPTTRQQEAR</sequence>
<evidence type="ECO:0000256" key="1">
    <source>
        <dbReference type="ARBA" id="ARBA00001974"/>
    </source>
</evidence>
<evidence type="ECO:0000256" key="4">
    <source>
        <dbReference type="ARBA" id="ARBA00013076"/>
    </source>
</evidence>
<keyword evidence="10 17" id="KW-0503">Monooxygenase</keyword>
<dbReference type="Gene3D" id="3.50.50.60">
    <property type="entry name" value="FAD/NAD(P)-binding domain"/>
    <property type="match status" value="1"/>
</dbReference>
<dbReference type="PANTHER" id="PTHR42802">
    <property type="entry name" value="MONOOXYGENASE"/>
    <property type="match status" value="1"/>
</dbReference>
<dbReference type="Pfam" id="PF13434">
    <property type="entry name" value="Lys_Orn_oxgnase"/>
    <property type="match status" value="1"/>
</dbReference>
<dbReference type="PANTHER" id="PTHR42802:SF1">
    <property type="entry name" value="L-ORNITHINE N(5)-MONOOXYGENASE"/>
    <property type="match status" value="1"/>
</dbReference>
<comment type="cofactor">
    <cofactor evidence="1">
        <name>FAD</name>
        <dbReference type="ChEBI" id="CHEBI:57692"/>
    </cofactor>
</comment>
<keyword evidence="9" id="KW-0560">Oxidoreductase</keyword>
<comment type="pathway">
    <text evidence="2">Siderophore biosynthesis; mycobactin biosynthesis.</text>
</comment>
<comment type="catalytic activity">
    <reaction evidence="15">
        <text>L-lysine + NADPH + O2 = N(6)-hydroxy-L-lysine + NADP(+) + H2O</text>
        <dbReference type="Rhea" id="RHEA:23228"/>
        <dbReference type="ChEBI" id="CHEBI:15377"/>
        <dbReference type="ChEBI" id="CHEBI:15379"/>
        <dbReference type="ChEBI" id="CHEBI:32551"/>
        <dbReference type="ChEBI" id="CHEBI:57783"/>
        <dbReference type="ChEBI" id="CHEBI:57820"/>
        <dbReference type="ChEBI" id="CHEBI:58349"/>
        <dbReference type="EC" id="1.14.13.59"/>
    </reaction>
</comment>
<evidence type="ECO:0000256" key="13">
    <source>
        <dbReference type="ARBA" id="ARBA00032493"/>
    </source>
</evidence>
<feature type="compositionally biased region" description="Polar residues" evidence="16">
    <location>
        <begin position="457"/>
        <end position="466"/>
    </location>
</feature>
<dbReference type="EMBL" id="JALXTC010000041">
    <property type="protein sequence ID" value="MCT2118067.1"/>
    <property type="molecule type" value="Genomic_DNA"/>
</dbReference>
<proteinExistence type="inferred from homology"/>
<evidence type="ECO:0000256" key="14">
    <source>
        <dbReference type="ARBA" id="ARBA00032738"/>
    </source>
</evidence>
<organism evidence="17 18">
    <name type="scientific">Dietzia cinnamea</name>
    <dbReference type="NCBI Taxonomy" id="321318"/>
    <lineage>
        <taxon>Bacteria</taxon>
        <taxon>Bacillati</taxon>
        <taxon>Actinomycetota</taxon>
        <taxon>Actinomycetes</taxon>
        <taxon>Mycobacteriales</taxon>
        <taxon>Dietziaceae</taxon>
        <taxon>Dietzia</taxon>
    </lineage>
</organism>
<name>A0AAW5QAB0_9ACTN</name>
<dbReference type="AlphaFoldDB" id="A0AAW5QAB0"/>
<comment type="similarity">
    <text evidence="3">Belongs to the lysine N(6)-hydroxylase/L-ornithine N(5)-oxygenase family.</text>
</comment>
<dbReference type="InterPro" id="IPR036188">
    <property type="entry name" value="FAD/NAD-bd_sf"/>
</dbReference>
<protein>
    <recommendedName>
        <fullName evidence="5">L-lysine N6-monooxygenase MbtG</fullName>
        <ecNumber evidence="4">1.14.13.59</ecNumber>
    </recommendedName>
    <alternativeName>
        <fullName evidence="14">Lysine 6-N-hydroxylase</fullName>
    </alternativeName>
    <alternativeName>
        <fullName evidence="13">Lysine N6-hydroxylase</fullName>
    </alternativeName>
    <alternativeName>
        <fullName evidence="11">Lysine-N-oxygenase</fullName>
    </alternativeName>
    <alternativeName>
        <fullName evidence="12">Mycobactin synthase protein G</fullName>
    </alternativeName>
</protein>
<evidence type="ECO:0000256" key="2">
    <source>
        <dbReference type="ARBA" id="ARBA00005102"/>
    </source>
</evidence>
<dbReference type="SUPFAM" id="SSF51905">
    <property type="entry name" value="FAD/NAD(P)-binding domain"/>
    <property type="match status" value="1"/>
</dbReference>
<evidence type="ECO:0000256" key="15">
    <source>
        <dbReference type="ARBA" id="ARBA00048407"/>
    </source>
</evidence>
<evidence type="ECO:0000256" key="6">
    <source>
        <dbReference type="ARBA" id="ARBA00022630"/>
    </source>
</evidence>
<evidence type="ECO:0000256" key="3">
    <source>
        <dbReference type="ARBA" id="ARBA00007588"/>
    </source>
</evidence>
<reference evidence="17" key="1">
    <citation type="submission" date="2022-04" db="EMBL/GenBank/DDBJ databases">
        <title>Human microbiome associated bacterial genomes.</title>
        <authorList>
            <person name="Sandstrom S."/>
            <person name="Salamzade R."/>
            <person name="Kalan L.R."/>
        </authorList>
    </citation>
    <scope>NUCLEOTIDE SEQUENCE</scope>
    <source>
        <strain evidence="17">P3-SID1762</strain>
    </source>
</reference>
<gene>
    <name evidence="17" type="ORF">M3D93_09930</name>
</gene>
<dbReference type="GO" id="GO:0047091">
    <property type="term" value="F:L-lysine 6-monooxygenase (NADPH) activity"/>
    <property type="evidence" value="ECO:0007669"/>
    <property type="project" value="UniProtKB-EC"/>
</dbReference>
<evidence type="ECO:0000256" key="5">
    <source>
        <dbReference type="ARBA" id="ARBA00016406"/>
    </source>
</evidence>
<evidence type="ECO:0000256" key="11">
    <source>
        <dbReference type="ARBA" id="ARBA00029939"/>
    </source>
</evidence>
<keyword evidence="6" id="KW-0285">Flavoprotein</keyword>
<evidence type="ECO:0000256" key="16">
    <source>
        <dbReference type="SAM" id="MobiDB-lite"/>
    </source>
</evidence>
<comment type="caution">
    <text evidence="17">The sequence shown here is derived from an EMBL/GenBank/DDBJ whole genome shotgun (WGS) entry which is preliminary data.</text>
</comment>
<dbReference type="Proteomes" id="UP001206890">
    <property type="component" value="Unassembled WGS sequence"/>
</dbReference>
<evidence type="ECO:0000256" key="8">
    <source>
        <dbReference type="ARBA" id="ARBA00022857"/>
    </source>
</evidence>
<dbReference type="EC" id="1.14.13.59" evidence="4"/>
<evidence type="ECO:0000313" key="17">
    <source>
        <dbReference type="EMBL" id="MCT2118067.1"/>
    </source>
</evidence>
<dbReference type="InterPro" id="IPR025700">
    <property type="entry name" value="Lys/Orn_oxygenase"/>
</dbReference>
<evidence type="ECO:0000256" key="7">
    <source>
        <dbReference type="ARBA" id="ARBA00022827"/>
    </source>
</evidence>
<keyword evidence="8" id="KW-0521">NADP</keyword>